<keyword evidence="1" id="KW-1133">Transmembrane helix</keyword>
<accession>A0A5K4F7G8</accession>
<dbReference type="InParanoid" id="A0A5K4F7G8"/>
<dbReference type="Proteomes" id="UP000008854">
    <property type="component" value="Unassembled WGS sequence"/>
</dbReference>
<dbReference type="AlphaFoldDB" id="A0A5K4F7G8"/>
<evidence type="ECO:0000313" key="2">
    <source>
        <dbReference type="Proteomes" id="UP000008854"/>
    </source>
</evidence>
<organism evidence="2 3">
    <name type="scientific">Schistosoma mansoni</name>
    <name type="common">Blood fluke</name>
    <dbReference type="NCBI Taxonomy" id="6183"/>
    <lineage>
        <taxon>Eukaryota</taxon>
        <taxon>Metazoa</taxon>
        <taxon>Spiralia</taxon>
        <taxon>Lophotrochozoa</taxon>
        <taxon>Platyhelminthes</taxon>
        <taxon>Trematoda</taxon>
        <taxon>Digenea</taxon>
        <taxon>Strigeidida</taxon>
        <taxon>Schistosomatoidea</taxon>
        <taxon>Schistosomatidae</taxon>
        <taxon>Schistosoma</taxon>
    </lineage>
</organism>
<keyword evidence="2" id="KW-1185">Reference proteome</keyword>
<sequence>MYIRDGSWRLKLSGLSLNDTDKRDNTFLIYISTMAFTVVLLVVPESHTMHLNNKGCFNSIFTC</sequence>
<dbReference type="WBParaSite" id="Smp_320490.1">
    <property type="protein sequence ID" value="Smp_320490.1"/>
    <property type="gene ID" value="Smp_320490"/>
</dbReference>
<feature type="transmembrane region" description="Helical" evidence="1">
    <location>
        <begin position="27"/>
        <end position="44"/>
    </location>
</feature>
<evidence type="ECO:0000313" key="3">
    <source>
        <dbReference type="WBParaSite" id="Smp_320490.1"/>
    </source>
</evidence>
<protein>
    <submittedName>
        <fullName evidence="3">Transmembrane protein</fullName>
    </submittedName>
</protein>
<keyword evidence="1" id="KW-0812">Transmembrane</keyword>
<reference evidence="2" key="1">
    <citation type="journal article" date="2012" name="PLoS Negl. Trop. Dis.">
        <title>A systematically improved high quality genome and transcriptome of the human blood fluke Schistosoma mansoni.</title>
        <authorList>
            <person name="Protasio A.V."/>
            <person name="Tsai I.J."/>
            <person name="Babbage A."/>
            <person name="Nichol S."/>
            <person name="Hunt M."/>
            <person name="Aslett M.A."/>
            <person name="De Silva N."/>
            <person name="Velarde G.S."/>
            <person name="Anderson T.J."/>
            <person name="Clark R.C."/>
            <person name="Davidson C."/>
            <person name="Dillon G.P."/>
            <person name="Holroyd N.E."/>
            <person name="LoVerde P.T."/>
            <person name="Lloyd C."/>
            <person name="McQuillan J."/>
            <person name="Oliveira G."/>
            <person name="Otto T.D."/>
            <person name="Parker-Manuel S.J."/>
            <person name="Quail M.A."/>
            <person name="Wilson R.A."/>
            <person name="Zerlotini A."/>
            <person name="Dunne D.W."/>
            <person name="Berriman M."/>
        </authorList>
    </citation>
    <scope>NUCLEOTIDE SEQUENCE [LARGE SCALE GENOMIC DNA]</scope>
    <source>
        <strain evidence="2">Puerto Rican</strain>
    </source>
</reference>
<reference evidence="3" key="2">
    <citation type="submission" date="2019-11" db="UniProtKB">
        <authorList>
            <consortium name="WormBaseParasite"/>
        </authorList>
    </citation>
    <scope>IDENTIFICATION</scope>
    <source>
        <strain evidence="3">Puerto Rican</strain>
    </source>
</reference>
<evidence type="ECO:0000256" key="1">
    <source>
        <dbReference type="SAM" id="Phobius"/>
    </source>
</evidence>
<keyword evidence="1" id="KW-0472">Membrane</keyword>
<proteinExistence type="predicted"/>
<name>A0A5K4F7G8_SCHMA</name>